<evidence type="ECO:0000259" key="5">
    <source>
        <dbReference type="PROSITE" id="PS50995"/>
    </source>
</evidence>
<keyword evidence="3" id="KW-0804">Transcription</keyword>
<keyword evidence="2" id="KW-0238">DNA-binding</keyword>
<evidence type="ECO:0000256" key="2">
    <source>
        <dbReference type="ARBA" id="ARBA00023125"/>
    </source>
</evidence>
<name>A0AAI9ID59_9BURK</name>
<organism evidence="6 7">
    <name type="scientific">Herbaspirillum frisingense GSF30</name>
    <dbReference type="NCBI Taxonomy" id="864073"/>
    <lineage>
        <taxon>Bacteria</taxon>
        <taxon>Pseudomonadati</taxon>
        <taxon>Pseudomonadota</taxon>
        <taxon>Betaproteobacteria</taxon>
        <taxon>Burkholderiales</taxon>
        <taxon>Oxalobacteraceae</taxon>
        <taxon>Herbaspirillum</taxon>
    </lineage>
</organism>
<dbReference type="GO" id="GO:0003677">
    <property type="term" value="F:DNA binding"/>
    <property type="evidence" value="ECO:0007669"/>
    <property type="project" value="UniProtKB-KW"/>
</dbReference>
<dbReference type="PANTHER" id="PTHR42756">
    <property type="entry name" value="TRANSCRIPTIONAL REGULATOR, MARR"/>
    <property type="match status" value="1"/>
</dbReference>
<dbReference type="EMBL" id="AEEC02000020">
    <property type="protein sequence ID" value="EOA04001.1"/>
    <property type="molecule type" value="Genomic_DNA"/>
</dbReference>
<proteinExistence type="predicted"/>
<sequence length="176" mass="18891">MSTGFSNDYSGAAEALRDFYIRSHRTLDKLMAGEGASLARNKMLGHIERNSPVRAADLATAFGFAPRTITEAIDALERDGLVQRTGDISDRRVKHIALTAAGKEVLRASEPVKKTFIDGLFAALEEEEIATLTRVLGKLNGRLAELEESYSAQAASAATAAGATDEPAGKRGRRKD</sequence>
<dbReference type="AlphaFoldDB" id="A0AAI9ID59"/>
<evidence type="ECO:0000313" key="7">
    <source>
        <dbReference type="Proteomes" id="UP000006772"/>
    </source>
</evidence>
<dbReference type="RefSeq" id="WP_006464237.1">
    <property type="nucleotide sequence ID" value="NZ_AEEC02000020.1"/>
</dbReference>
<dbReference type="SMART" id="SM00347">
    <property type="entry name" value="HTH_MARR"/>
    <property type="match status" value="1"/>
</dbReference>
<dbReference type="Gene3D" id="1.10.10.10">
    <property type="entry name" value="Winged helix-like DNA-binding domain superfamily/Winged helix DNA-binding domain"/>
    <property type="match status" value="1"/>
</dbReference>
<comment type="caution">
    <text evidence="6">The sequence shown here is derived from an EMBL/GenBank/DDBJ whole genome shotgun (WGS) entry which is preliminary data.</text>
</comment>
<dbReference type="InterPro" id="IPR023187">
    <property type="entry name" value="Tscrpt_reg_MarR-type_CS"/>
</dbReference>
<evidence type="ECO:0000256" key="3">
    <source>
        <dbReference type="ARBA" id="ARBA00023163"/>
    </source>
</evidence>
<accession>A0AAI9ID59</accession>
<keyword evidence="1" id="KW-0805">Transcription regulation</keyword>
<feature type="domain" description="HTH marR-type" evidence="5">
    <location>
        <begin position="2"/>
        <end position="141"/>
    </location>
</feature>
<dbReference type="InterPro" id="IPR000835">
    <property type="entry name" value="HTH_MarR-typ"/>
</dbReference>
<dbReference type="GO" id="GO:0003700">
    <property type="term" value="F:DNA-binding transcription factor activity"/>
    <property type="evidence" value="ECO:0007669"/>
    <property type="project" value="InterPro"/>
</dbReference>
<dbReference type="PANTHER" id="PTHR42756:SF1">
    <property type="entry name" value="TRANSCRIPTIONAL REPRESSOR OF EMRAB OPERON"/>
    <property type="match status" value="1"/>
</dbReference>
<gene>
    <name evidence="6" type="ORF">HFRIS_015019</name>
</gene>
<dbReference type="InterPro" id="IPR036390">
    <property type="entry name" value="WH_DNA-bd_sf"/>
</dbReference>
<dbReference type="Pfam" id="PF01047">
    <property type="entry name" value="MarR"/>
    <property type="match status" value="1"/>
</dbReference>
<dbReference type="PRINTS" id="PR00598">
    <property type="entry name" value="HTHMARR"/>
</dbReference>
<dbReference type="InterPro" id="IPR036388">
    <property type="entry name" value="WH-like_DNA-bd_sf"/>
</dbReference>
<dbReference type="PROSITE" id="PS01117">
    <property type="entry name" value="HTH_MARR_1"/>
    <property type="match status" value="1"/>
</dbReference>
<evidence type="ECO:0000256" key="1">
    <source>
        <dbReference type="ARBA" id="ARBA00023015"/>
    </source>
</evidence>
<evidence type="ECO:0000313" key="6">
    <source>
        <dbReference type="EMBL" id="EOA04001.1"/>
    </source>
</evidence>
<dbReference type="Proteomes" id="UP000006772">
    <property type="component" value="Unassembled WGS sequence"/>
</dbReference>
<dbReference type="SUPFAM" id="SSF46785">
    <property type="entry name" value="Winged helix' DNA-binding domain"/>
    <property type="match status" value="1"/>
</dbReference>
<reference evidence="6 7" key="1">
    <citation type="journal article" date="2013" name="Front. Microbiol.">
        <title>The genome of the endophytic bacterium H. frisingense GSF30(T) identifies diverse strategies in the Herbaspirillum genus to interact with plants.</title>
        <authorList>
            <person name="Straub D."/>
            <person name="Rothballer M."/>
            <person name="Hartmann A."/>
            <person name="Ludewig U."/>
        </authorList>
    </citation>
    <scope>NUCLEOTIDE SEQUENCE [LARGE SCALE GENOMIC DNA]</scope>
    <source>
        <strain evidence="6 7">GSF30</strain>
    </source>
</reference>
<feature type="region of interest" description="Disordered" evidence="4">
    <location>
        <begin position="155"/>
        <end position="176"/>
    </location>
</feature>
<evidence type="ECO:0000256" key="4">
    <source>
        <dbReference type="SAM" id="MobiDB-lite"/>
    </source>
</evidence>
<protein>
    <submittedName>
        <fullName evidence="6">Transcription regulator protein</fullName>
    </submittedName>
</protein>
<dbReference type="PROSITE" id="PS50995">
    <property type="entry name" value="HTH_MARR_2"/>
    <property type="match status" value="1"/>
</dbReference>